<evidence type="ECO:0000256" key="5">
    <source>
        <dbReference type="ARBA" id="ARBA00023015"/>
    </source>
</evidence>
<dbReference type="SUPFAM" id="SSF57667">
    <property type="entry name" value="beta-beta-alpha zinc fingers"/>
    <property type="match status" value="1"/>
</dbReference>
<evidence type="ECO:0000256" key="7">
    <source>
        <dbReference type="ARBA" id="ARBA00023242"/>
    </source>
</evidence>
<evidence type="ECO:0000313" key="11">
    <source>
        <dbReference type="EMBL" id="KDN62592.1"/>
    </source>
</evidence>
<organism evidence="11 12">
    <name type="scientific">Colletotrichum sublineola</name>
    <name type="common">Sorghum anthracnose fungus</name>
    <dbReference type="NCBI Taxonomy" id="1173701"/>
    <lineage>
        <taxon>Eukaryota</taxon>
        <taxon>Fungi</taxon>
        <taxon>Dikarya</taxon>
        <taxon>Ascomycota</taxon>
        <taxon>Pezizomycotina</taxon>
        <taxon>Sordariomycetes</taxon>
        <taxon>Hypocreomycetidae</taxon>
        <taxon>Glomerellales</taxon>
        <taxon>Glomerellaceae</taxon>
        <taxon>Colletotrichum</taxon>
        <taxon>Colletotrichum graminicola species complex</taxon>
    </lineage>
</organism>
<evidence type="ECO:0000313" key="12">
    <source>
        <dbReference type="Proteomes" id="UP000027238"/>
    </source>
</evidence>
<dbReference type="PANTHER" id="PTHR46179">
    <property type="entry name" value="ZINC FINGER PROTEIN"/>
    <property type="match status" value="1"/>
</dbReference>
<evidence type="ECO:0000256" key="9">
    <source>
        <dbReference type="SAM" id="MobiDB-lite"/>
    </source>
</evidence>
<feature type="domain" description="C2H2-type" evidence="10">
    <location>
        <begin position="222"/>
        <end position="252"/>
    </location>
</feature>
<dbReference type="GO" id="GO:0005634">
    <property type="term" value="C:nucleus"/>
    <property type="evidence" value="ECO:0007669"/>
    <property type="project" value="UniProtKB-SubCell"/>
</dbReference>
<dbReference type="InterPro" id="IPR036236">
    <property type="entry name" value="Znf_C2H2_sf"/>
</dbReference>
<dbReference type="HOGENOM" id="CLU_093213_0_0_1"/>
<dbReference type="eggNOG" id="ENOG502STQI">
    <property type="taxonomic scope" value="Eukaryota"/>
</dbReference>
<evidence type="ECO:0000256" key="8">
    <source>
        <dbReference type="PROSITE-ProRule" id="PRU00042"/>
    </source>
</evidence>
<protein>
    <submittedName>
        <fullName evidence="11">Putative C2H2 type zinc finger domain-containing protein</fullName>
    </submittedName>
</protein>
<dbReference type="EMBL" id="JMSE01001322">
    <property type="protein sequence ID" value="KDN62592.1"/>
    <property type="molecule type" value="Genomic_DNA"/>
</dbReference>
<feature type="compositionally biased region" description="Basic and acidic residues" evidence="9">
    <location>
        <begin position="127"/>
        <end position="137"/>
    </location>
</feature>
<dbReference type="PROSITE" id="PS00028">
    <property type="entry name" value="ZINC_FINGER_C2H2_1"/>
    <property type="match status" value="1"/>
</dbReference>
<proteinExistence type="predicted"/>
<dbReference type="Proteomes" id="UP000027238">
    <property type="component" value="Unassembled WGS sequence"/>
</dbReference>
<name>A0A066X0W1_COLSU</name>
<feature type="region of interest" description="Disordered" evidence="9">
    <location>
        <begin position="121"/>
        <end position="144"/>
    </location>
</feature>
<evidence type="ECO:0000256" key="1">
    <source>
        <dbReference type="ARBA" id="ARBA00004123"/>
    </source>
</evidence>
<evidence type="ECO:0000256" key="3">
    <source>
        <dbReference type="ARBA" id="ARBA00022771"/>
    </source>
</evidence>
<dbReference type="GO" id="GO:0008270">
    <property type="term" value="F:zinc ion binding"/>
    <property type="evidence" value="ECO:0007669"/>
    <property type="project" value="UniProtKB-KW"/>
</dbReference>
<dbReference type="GO" id="GO:0006357">
    <property type="term" value="P:regulation of transcription by RNA polymerase II"/>
    <property type="evidence" value="ECO:0007669"/>
    <property type="project" value="TreeGrafter"/>
</dbReference>
<feature type="region of interest" description="Disordered" evidence="9">
    <location>
        <begin position="294"/>
        <end position="321"/>
    </location>
</feature>
<keyword evidence="2" id="KW-0479">Metal-binding</keyword>
<keyword evidence="12" id="KW-1185">Reference proteome</keyword>
<dbReference type="InterPro" id="IPR013087">
    <property type="entry name" value="Znf_C2H2_type"/>
</dbReference>
<comment type="caution">
    <text evidence="11">The sequence shown here is derived from an EMBL/GenBank/DDBJ whole genome shotgun (WGS) entry which is preliminary data.</text>
</comment>
<dbReference type="OrthoDB" id="654211at2759"/>
<evidence type="ECO:0000256" key="2">
    <source>
        <dbReference type="ARBA" id="ARBA00022723"/>
    </source>
</evidence>
<feature type="compositionally biased region" description="Basic and acidic residues" evidence="9">
    <location>
        <begin position="303"/>
        <end position="313"/>
    </location>
</feature>
<accession>A0A066X0W1</accession>
<gene>
    <name evidence="11" type="ORF">CSUB01_05480</name>
</gene>
<evidence type="ECO:0000259" key="10">
    <source>
        <dbReference type="PROSITE" id="PS50157"/>
    </source>
</evidence>
<dbReference type="SMART" id="SM00355">
    <property type="entry name" value="ZnF_C2H2"/>
    <property type="match status" value="3"/>
</dbReference>
<evidence type="ECO:0000256" key="4">
    <source>
        <dbReference type="ARBA" id="ARBA00022833"/>
    </source>
</evidence>
<sequence>MDQQYLQYHSSRSTHDTNTYQSAEQQTIGCGFGFYPTPSSNPEWFHFMLLPDSLGSIYHHHHQPLPYLENMSGSTPQYWTGPPIEASRSQPLVLPQGVPTVAAVAPVAPVASVASASVHTPSWDTLGSREESHSPAEDREEEVWEPEDLRRMGYLDSSGNWRCRYEGCRSTRVFVRACDLRKHFRGHDKYFFCTERPCAGAGVGFSTKKDYQRHMGSHQPAIQCPHPDCGRIFSRKDNMREHFRKIHMRLRNNLFPRPCRRSRRASEGARSPPAATNVTKDLTWAVTMQGAGLRQSTGVTRTPDLKHDGRPTETYDTVVRF</sequence>
<keyword evidence="7" id="KW-0539">Nucleus</keyword>
<reference evidence="12" key="1">
    <citation type="journal article" date="2014" name="Genome Announc.">
        <title>Draft genome sequence of Colletotrichum sublineola, a destructive pathogen of cultivated sorghum.</title>
        <authorList>
            <person name="Baroncelli R."/>
            <person name="Sanz-Martin J.M."/>
            <person name="Rech G.E."/>
            <person name="Sukno S.A."/>
            <person name="Thon M.R."/>
        </authorList>
    </citation>
    <scope>NUCLEOTIDE SEQUENCE [LARGE SCALE GENOMIC DNA]</scope>
    <source>
        <strain evidence="12">TX430BB</strain>
    </source>
</reference>
<keyword evidence="4" id="KW-0862">Zinc</keyword>
<keyword evidence="5" id="KW-0805">Transcription regulation</keyword>
<keyword evidence="3 8" id="KW-0863">Zinc-finger</keyword>
<dbReference type="Pfam" id="PF00096">
    <property type="entry name" value="zf-C2H2"/>
    <property type="match status" value="1"/>
</dbReference>
<comment type="subcellular location">
    <subcellularLocation>
        <location evidence="1">Nucleus</location>
    </subcellularLocation>
</comment>
<dbReference type="PROSITE" id="PS50157">
    <property type="entry name" value="ZINC_FINGER_C2H2_2"/>
    <property type="match status" value="1"/>
</dbReference>
<dbReference type="STRING" id="1173701.A0A066X0W1"/>
<dbReference type="Gene3D" id="3.30.160.60">
    <property type="entry name" value="Classic Zinc Finger"/>
    <property type="match status" value="1"/>
</dbReference>
<keyword evidence="6" id="KW-0804">Transcription</keyword>
<dbReference type="InterPro" id="IPR051061">
    <property type="entry name" value="Zinc_finger_trans_reg"/>
</dbReference>
<evidence type="ECO:0000256" key="6">
    <source>
        <dbReference type="ARBA" id="ARBA00023163"/>
    </source>
</evidence>
<dbReference type="PANTHER" id="PTHR46179:SF13">
    <property type="entry name" value="C2H2-TYPE DOMAIN-CONTAINING PROTEIN"/>
    <property type="match status" value="1"/>
</dbReference>
<dbReference type="AlphaFoldDB" id="A0A066X0W1"/>